<comment type="caution">
    <text evidence="2">The sequence shown here is derived from an EMBL/GenBank/DDBJ whole genome shotgun (WGS) entry which is preliminary data.</text>
</comment>
<evidence type="ECO:0000313" key="2">
    <source>
        <dbReference type="EMBL" id="GFO44017.1"/>
    </source>
</evidence>
<organism evidence="2 3">
    <name type="scientific">Plakobranchus ocellatus</name>
    <dbReference type="NCBI Taxonomy" id="259542"/>
    <lineage>
        <taxon>Eukaryota</taxon>
        <taxon>Metazoa</taxon>
        <taxon>Spiralia</taxon>
        <taxon>Lophotrochozoa</taxon>
        <taxon>Mollusca</taxon>
        <taxon>Gastropoda</taxon>
        <taxon>Heterobranchia</taxon>
        <taxon>Euthyneura</taxon>
        <taxon>Panpulmonata</taxon>
        <taxon>Sacoglossa</taxon>
        <taxon>Placobranchoidea</taxon>
        <taxon>Plakobranchidae</taxon>
        <taxon>Plakobranchus</taxon>
    </lineage>
</organism>
<feature type="compositionally biased region" description="Basic and acidic residues" evidence="1">
    <location>
        <begin position="1"/>
        <end position="10"/>
    </location>
</feature>
<dbReference type="Proteomes" id="UP000735302">
    <property type="component" value="Unassembled WGS sequence"/>
</dbReference>
<keyword evidence="3" id="KW-1185">Reference proteome</keyword>
<dbReference type="AlphaFoldDB" id="A0AAV4DJ10"/>
<evidence type="ECO:0000313" key="3">
    <source>
        <dbReference type="Proteomes" id="UP000735302"/>
    </source>
</evidence>
<gene>
    <name evidence="2" type="ORF">PoB_007052200</name>
</gene>
<reference evidence="2 3" key="1">
    <citation type="journal article" date="2021" name="Elife">
        <title>Chloroplast acquisition without the gene transfer in kleptoplastic sea slugs, Plakobranchus ocellatus.</title>
        <authorList>
            <person name="Maeda T."/>
            <person name="Takahashi S."/>
            <person name="Yoshida T."/>
            <person name="Shimamura S."/>
            <person name="Takaki Y."/>
            <person name="Nagai Y."/>
            <person name="Toyoda A."/>
            <person name="Suzuki Y."/>
            <person name="Arimoto A."/>
            <person name="Ishii H."/>
            <person name="Satoh N."/>
            <person name="Nishiyama T."/>
            <person name="Hasebe M."/>
            <person name="Maruyama T."/>
            <person name="Minagawa J."/>
            <person name="Obokata J."/>
            <person name="Shigenobu S."/>
        </authorList>
    </citation>
    <scope>NUCLEOTIDE SEQUENCE [LARGE SCALE GENOMIC DNA]</scope>
</reference>
<protein>
    <submittedName>
        <fullName evidence="2">Uncharacterized protein</fullName>
    </submittedName>
</protein>
<proteinExistence type="predicted"/>
<accession>A0AAV4DJ10</accession>
<dbReference type="EMBL" id="BLXT01007928">
    <property type="protein sequence ID" value="GFO44017.1"/>
    <property type="molecule type" value="Genomic_DNA"/>
</dbReference>
<feature type="compositionally biased region" description="Acidic residues" evidence="1">
    <location>
        <begin position="11"/>
        <end position="26"/>
    </location>
</feature>
<name>A0AAV4DJ10_9GAST</name>
<sequence length="76" mass="9165">MQVGKMKKEAEEQEREEKEEEEEQEEEEKKENEEADEEERQKRTNTPRKVLLVYLSPLVKELDFKIRDSLCLPLSL</sequence>
<feature type="region of interest" description="Disordered" evidence="1">
    <location>
        <begin position="1"/>
        <end position="47"/>
    </location>
</feature>
<evidence type="ECO:0000256" key="1">
    <source>
        <dbReference type="SAM" id="MobiDB-lite"/>
    </source>
</evidence>